<evidence type="ECO:0000256" key="2">
    <source>
        <dbReference type="ARBA" id="ARBA00022679"/>
    </source>
</evidence>
<dbReference type="InterPro" id="IPR000719">
    <property type="entry name" value="Prot_kinase_dom"/>
</dbReference>
<dbReference type="GO" id="GO:0034045">
    <property type="term" value="C:phagophore assembly site membrane"/>
    <property type="evidence" value="ECO:0007669"/>
    <property type="project" value="TreeGrafter"/>
</dbReference>
<dbReference type="PANTHER" id="PTHR24348">
    <property type="entry name" value="SERINE/THREONINE-PROTEIN KINASE UNC-51-RELATED"/>
    <property type="match status" value="1"/>
</dbReference>
<dbReference type="GO" id="GO:0010506">
    <property type="term" value="P:regulation of autophagy"/>
    <property type="evidence" value="ECO:0007669"/>
    <property type="project" value="InterPro"/>
</dbReference>
<dbReference type="InterPro" id="IPR011009">
    <property type="entry name" value="Kinase-like_dom_sf"/>
</dbReference>
<dbReference type="AlphaFoldDB" id="A0A8H7PTQ8"/>
<dbReference type="PROSITE" id="PS00107">
    <property type="entry name" value="PROTEIN_KINASE_ATP"/>
    <property type="match status" value="1"/>
</dbReference>
<feature type="compositionally biased region" description="Low complexity" evidence="8">
    <location>
        <begin position="610"/>
        <end position="619"/>
    </location>
</feature>
<feature type="region of interest" description="Disordered" evidence="8">
    <location>
        <begin position="451"/>
        <end position="505"/>
    </location>
</feature>
<dbReference type="GO" id="GO:0005829">
    <property type="term" value="C:cytosol"/>
    <property type="evidence" value="ECO:0007669"/>
    <property type="project" value="TreeGrafter"/>
</dbReference>
<dbReference type="SUPFAM" id="SSF56112">
    <property type="entry name" value="Protein kinase-like (PK-like)"/>
    <property type="match status" value="1"/>
</dbReference>
<dbReference type="GO" id="GO:0005776">
    <property type="term" value="C:autophagosome"/>
    <property type="evidence" value="ECO:0007669"/>
    <property type="project" value="TreeGrafter"/>
</dbReference>
<evidence type="ECO:0000256" key="6">
    <source>
        <dbReference type="ARBA" id="ARBA00030237"/>
    </source>
</evidence>
<dbReference type="InterPro" id="IPR045269">
    <property type="entry name" value="Atg1-like"/>
</dbReference>
<dbReference type="PROSITE" id="PS50011">
    <property type="entry name" value="PROTEIN_KINASE_DOM"/>
    <property type="match status" value="1"/>
</dbReference>
<evidence type="ECO:0000256" key="7">
    <source>
        <dbReference type="PROSITE-ProRule" id="PRU10141"/>
    </source>
</evidence>
<dbReference type="Pfam" id="PF12063">
    <property type="entry name" value="ATG1-like_MIT1"/>
    <property type="match status" value="1"/>
</dbReference>
<dbReference type="Pfam" id="PF00069">
    <property type="entry name" value="Pkinase"/>
    <property type="match status" value="1"/>
</dbReference>
<dbReference type="OrthoDB" id="346907at2759"/>
<dbReference type="GO" id="GO:0005524">
    <property type="term" value="F:ATP binding"/>
    <property type="evidence" value="ECO:0007669"/>
    <property type="project" value="UniProtKB-UniRule"/>
</dbReference>
<dbReference type="EMBL" id="JAEPRA010000009">
    <property type="protein sequence ID" value="KAG2180404.1"/>
    <property type="molecule type" value="Genomic_DNA"/>
</dbReference>
<name>A0A8H7PTQ8_9FUNG</name>
<feature type="region of interest" description="Disordered" evidence="8">
    <location>
        <begin position="530"/>
        <end position="619"/>
    </location>
</feature>
<evidence type="ECO:0000256" key="4">
    <source>
        <dbReference type="ARBA" id="ARBA00022777"/>
    </source>
</evidence>
<evidence type="ECO:0000256" key="5">
    <source>
        <dbReference type="ARBA" id="ARBA00022840"/>
    </source>
</evidence>
<feature type="compositionally biased region" description="Polar residues" evidence="8">
    <location>
        <begin position="554"/>
        <end position="577"/>
    </location>
</feature>
<evidence type="ECO:0000313" key="11">
    <source>
        <dbReference type="Proteomes" id="UP000612746"/>
    </source>
</evidence>
<comment type="caution">
    <text evidence="10">The sequence shown here is derived from an EMBL/GenBank/DDBJ whole genome shotgun (WGS) entry which is preliminary data.</text>
</comment>
<reference evidence="10" key="1">
    <citation type="submission" date="2020-12" db="EMBL/GenBank/DDBJ databases">
        <title>Metabolic potential, ecology and presence of endohyphal bacteria is reflected in genomic diversity of Mucoromycotina.</title>
        <authorList>
            <person name="Muszewska A."/>
            <person name="Okrasinska A."/>
            <person name="Steczkiewicz K."/>
            <person name="Drgas O."/>
            <person name="Orlowska M."/>
            <person name="Perlinska-Lenart U."/>
            <person name="Aleksandrzak-Piekarczyk T."/>
            <person name="Szatraj K."/>
            <person name="Zielenkiewicz U."/>
            <person name="Pilsyk S."/>
            <person name="Malc E."/>
            <person name="Mieczkowski P."/>
            <person name="Kruszewska J.S."/>
            <person name="Biernat P."/>
            <person name="Pawlowska J."/>
        </authorList>
    </citation>
    <scope>NUCLEOTIDE SEQUENCE</scope>
    <source>
        <strain evidence="10">WA0000051536</strain>
    </source>
</reference>
<dbReference type="Pfam" id="PF21127">
    <property type="entry name" value="ATG1-like_MIT2"/>
    <property type="match status" value="1"/>
</dbReference>
<evidence type="ECO:0000256" key="8">
    <source>
        <dbReference type="SAM" id="MobiDB-lite"/>
    </source>
</evidence>
<dbReference type="InterPro" id="IPR022708">
    <property type="entry name" value="Atg1-like_tMIT"/>
</dbReference>
<keyword evidence="2" id="KW-0808">Transferase</keyword>
<feature type="domain" description="Protein kinase" evidence="9">
    <location>
        <begin position="37"/>
        <end position="337"/>
    </location>
</feature>
<dbReference type="Gene3D" id="1.10.510.10">
    <property type="entry name" value="Transferase(Phosphotransferase) domain 1"/>
    <property type="match status" value="1"/>
</dbReference>
<dbReference type="Proteomes" id="UP000612746">
    <property type="component" value="Unassembled WGS sequence"/>
</dbReference>
<evidence type="ECO:0000313" key="10">
    <source>
        <dbReference type="EMBL" id="KAG2180404.1"/>
    </source>
</evidence>
<dbReference type="FunFam" id="3.30.200.20:FF:000042">
    <property type="entry name" value="Aurora kinase A"/>
    <property type="match status" value="1"/>
</dbReference>
<feature type="binding site" evidence="7">
    <location>
        <position position="70"/>
    </location>
    <ligand>
        <name>ATP</name>
        <dbReference type="ChEBI" id="CHEBI:30616"/>
    </ligand>
</feature>
<keyword evidence="11" id="KW-1185">Reference proteome</keyword>
<dbReference type="GO" id="GO:0004674">
    <property type="term" value="F:protein serine/threonine kinase activity"/>
    <property type="evidence" value="ECO:0007669"/>
    <property type="project" value="UniProtKB-EC"/>
</dbReference>
<gene>
    <name evidence="10" type="ORF">INT44_003408</name>
</gene>
<dbReference type="GO" id="GO:0000045">
    <property type="term" value="P:autophagosome assembly"/>
    <property type="evidence" value="ECO:0007669"/>
    <property type="project" value="TreeGrafter"/>
</dbReference>
<sequence length="881" mass="97925">MANANSPIPTTNYTSDKQPNSTTAVATNPTSAVVGDYLVSSKIGQGSFATVFKAVHKTTRRPVAIKSVLKQKLTRKLFENLESEISILKAIRHDHIVGLIDIQKTDTHIHLIMEYCSMGDLSQYIKRKKSKHISRGPAGGLSEDVVRHFLKQLTSALEFLRSQNLVHRDIKPQNLLLVPVSDTPDNEDGIGFSNLPRLKVADFGFARILPSSSLADTLCGSPLYMGPEILSYKKYDAKADLWSVGAVVFEMITGRPPFRASNHVELLKIIEENDDRIVFPDERASHSRPSSLGDGKHESAPTGPIISDELKDLIRHLLKKNPVERISFEEFFMHPAITQGRDNIPQSALSLQAASALNDQRRSKASSLERPTITPLQISNAHREDEVPPFATVQTTPLNAKPYYVEQDRYHQLNSAPVVDTLATARRRASNDNVGLKLVAQEGRMYSQPVNVMHSENDPQSRPSSRRQSYSPRIESNFDDLQQTKERYPPNATSQQRARRDGNAESDVLDEYVVLDRKTIENNQFADELDASPRTIDEPDRNGRVVSRNKIHRLSSSPLARPASISQRTPSPQQSSLPRAYEHFSTSPPNSLRSYTGTTPPFAIPRERNSSTGSSGGSALARALSMASVRLFGTGNSPPNWNQPTTGGVAFGTGGSNPEEDAIIKQIEDAACKAHAVAQFADSKFVQIQEYNDTSPHPESLQVPVLAEEAMVLYIKALALLESGMKIAKDYWARVSSTEPQQGQPRVAPVRLNSAVQWMRERFNECLDRASYAKNKCEDENAVNACVEKLLYDRALEMSRAAAVNELVGENIAGCERDYKIGIYMLEAILEDEEQVMEEDDRRIINKFVESIKNRLNVLLKKKAAMPQQQQQIPSSNTSNV</sequence>
<dbReference type="PROSITE" id="PS00108">
    <property type="entry name" value="PROTEIN_KINASE_ST"/>
    <property type="match status" value="1"/>
</dbReference>
<dbReference type="GO" id="GO:0000422">
    <property type="term" value="P:autophagy of mitochondrion"/>
    <property type="evidence" value="ECO:0007669"/>
    <property type="project" value="TreeGrafter"/>
</dbReference>
<dbReference type="GO" id="GO:0034727">
    <property type="term" value="P:piecemeal microautophagy of the nucleus"/>
    <property type="evidence" value="ECO:0007669"/>
    <property type="project" value="TreeGrafter"/>
</dbReference>
<dbReference type="GO" id="GO:0061709">
    <property type="term" value="P:reticulophagy"/>
    <property type="evidence" value="ECO:0007669"/>
    <property type="project" value="TreeGrafter"/>
</dbReference>
<feature type="region of interest" description="Disordered" evidence="8">
    <location>
        <begin position="1"/>
        <end position="26"/>
    </location>
</feature>
<evidence type="ECO:0000259" key="9">
    <source>
        <dbReference type="PROSITE" id="PS50011"/>
    </source>
</evidence>
<evidence type="ECO:0000256" key="3">
    <source>
        <dbReference type="ARBA" id="ARBA00022741"/>
    </source>
</evidence>
<dbReference type="GO" id="GO:0042594">
    <property type="term" value="P:response to starvation"/>
    <property type="evidence" value="ECO:0007669"/>
    <property type="project" value="TreeGrafter"/>
</dbReference>
<feature type="compositionally biased region" description="Low complexity" evidence="8">
    <location>
        <begin position="460"/>
        <end position="473"/>
    </location>
</feature>
<evidence type="ECO:0000256" key="1">
    <source>
        <dbReference type="ARBA" id="ARBA00012513"/>
    </source>
</evidence>
<dbReference type="InterPro" id="IPR008271">
    <property type="entry name" value="Ser/Thr_kinase_AS"/>
</dbReference>
<dbReference type="PANTHER" id="PTHR24348:SF22">
    <property type="entry name" value="NON-SPECIFIC SERINE_THREONINE PROTEIN KINASE"/>
    <property type="match status" value="1"/>
</dbReference>
<proteinExistence type="predicted"/>
<dbReference type="EC" id="2.7.11.1" evidence="1"/>
<accession>A0A8H7PTQ8</accession>
<feature type="region of interest" description="Disordered" evidence="8">
    <location>
        <begin position="283"/>
        <end position="304"/>
    </location>
</feature>
<dbReference type="InterPro" id="IPR048941">
    <property type="entry name" value="ATG1-like_MIT2"/>
</dbReference>
<dbReference type="SMART" id="SM00220">
    <property type="entry name" value="S_TKc"/>
    <property type="match status" value="1"/>
</dbReference>
<protein>
    <recommendedName>
        <fullName evidence="1">non-specific serine/threonine protein kinase</fullName>
        <ecNumber evidence="1">2.7.11.1</ecNumber>
    </recommendedName>
    <alternativeName>
        <fullName evidence="6">Autophagy-related protein 1</fullName>
    </alternativeName>
</protein>
<feature type="compositionally biased region" description="Polar residues" evidence="8">
    <location>
        <begin position="584"/>
        <end position="599"/>
    </location>
</feature>
<keyword evidence="4" id="KW-0418">Kinase</keyword>
<dbReference type="InterPro" id="IPR017441">
    <property type="entry name" value="Protein_kinase_ATP_BS"/>
</dbReference>
<dbReference type="CDD" id="cd14009">
    <property type="entry name" value="STKc_ATG1_ULK_like"/>
    <property type="match status" value="1"/>
</dbReference>
<organism evidence="10 11">
    <name type="scientific">Umbelopsis vinacea</name>
    <dbReference type="NCBI Taxonomy" id="44442"/>
    <lineage>
        <taxon>Eukaryota</taxon>
        <taxon>Fungi</taxon>
        <taxon>Fungi incertae sedis</taxon>
        <taxon>Mucoromycota</taxon>
        <taxon>Mucoromycotina</taxon>
        <taxon>Umbelopsidomycetes</taxon>
        <taxon>Umbelopsidales</taxon>
        <taxon>Umbelopsidaceae</taxon>
        <taxon>Umbelopsis</taxon>
    </lineage>
</organism>
<feature type="region of interest" description="Disordered" evidence="8">
    <location>
        <begin position="360"/>
        <end position="394"/>
    </location>
</feature>
<keyword evidence="3 7" id="KW-0547">Nucleotide-binding</keyword>
<keyword evidence="5 7" id="KW-0067">ATP-binding</keyword>